<proteinExistence type="predicted"/>
<dbReference type="SUPFAM" id="SSF53850">
    <property type="entry name" value="Periplasmic binding protein-like II"/>
    <property type="match status" value="1"/>
</dbReference>
<reference evidence="2" key="1">
    <citation type="submission" date="2016-10" db="EMBL/GenBank/DDBJ databases">
        <authorList>
            <person name="Varghese N."/>
            <person name="Submissions S."/>
        </authorList>
    </citation>
    <scope>NUCLEOTIDE SEQUENCE [LARGE SCALE GENOMIC DNA]</scope>
    <source>
        <strain evidence="2">CGMCC 4.578</strain>
    </source>
</reference>
<evidence type="ECO:0000313" key="1">
    <source>
        <dbReference type="EMBL" id="SES49029.1"/>
    </source>
</evidence>
<dbReference type="AlphaFoldDB" id="A0A1H9XSK6"/>
<dbReference type="Proteomes" id="UP000199028">
    <property type="component" value="Unassembled WGS sequence"/>
</dbReference>
<dbReference type="PROSITE" id="PS51257">
    <property type="entry name" value="PROKAR_LIPOPROTEIN"/>
    <property type="match status" value="1"/>
</dbReference>
<evidence type="ECO:0000313" key="2">
    <source>
        <dbReference type="Proteomes" id="UP000199028"/>
    </source>
</evidence>
<dbReference type="EMBL" id="FOFT01000017">
    <property type="protein sequence ID" value="SES49029.1"/>
    <property type="molecule type" value="Genomic_DNA"/>
</dbReference>
<keyword evidence="2" id="KW-1185">Reference proteome</keyword>
<dbReference type="RefSeq" id="WP_218158097.1">
    <property type="nucleotide sequence ID" value="NZ_FOFT01000017.1"/>
</dbReference>
<accession>A0A1H9XSK6</accession>
<name>A0A1H9XSK6_9PSEU</name>
<organism evidence="1 2">
    <name type="scientific">Lentzea flaviverrucosa</name>
    <dbReference type="NCBI Taxonomy" id="200379"/>
    <lineage>
        <taxon>Bacteria</taxon>
        <taxon>Bacillati</taxon>
        <taxon>Actinomycetota</taxon>
        <taxon>Actinomycetes</taxon>
        <taxon>Pseudonocardiales</taxon>
        <taxon>Pseudonocardiaceae</taxon>
        <taxon>Lentzea</taxon>
    </lineage>
</organism>
<sequence>MKFRLLARCATAGLVALVTTGCLSTQDGSGGTSSGSAGDRKVEILGAFSGAEEQAFLASIAGFEQSSGIDITYVPSTSLGELIRSRVAGNNLPDITMFPSPGNLLDIAELGGMVPLDGMLDLPALKSTLVPGLMEATENAEGKTFGVPIRMAVKSVVWTAKPQFQAAGYTVPTDAAGLRALTEKIKSTGVTPWCLGMESGPATGWVATDWIEEYVLRIGGPEVYDQWVTHKIPFNSPVVKQAAEAFAEIAFPKGNVLGGREAITSTPFGTAGNSMFDSKPGCYLMRQGNFIASGDFFPKNITSSLDTSTTTFQLPPTDPSGPAGANPVLLGGDLAAAFKGDDPDVKAVMEFLSSDKFGAEWAKIGGWLSPHKTFDASNYPDQTTRDIAKIAVNATSSVFDGSDRMPAAVGSGSFWRGMTAWVSGQKDLDTVLNEIEASWPEK</sequence>
<dbReference type="Gene3D" id="3.40.190.10">
    <property type="entry name" value="Periplasmic binding protein-like II"/>
    <property type="match status" value="2"/>
</dbReference>
<protein>
    <submittedName>
        <fullName evidence="1">Alpha-glucoside transport system substrate-binding protein</fullName>
    </submittedName>
</protein>
<gene>
    <name evidence="1" type="ORF">SAMN05216195_11745</name>
</gene>